<feature type="transmembrane region" description="Helical" evidence="7">
    <location>
        <begin position="436"/>
        <end position="457"/>
    </location>
</feature>
<comment type="caution">
    <text evidence="9">The sequence shown here is derived from an EMBL/GenBank/DDBJ whole genome shotgun (WGS) entry which is preliminary data.</text>
</comment>
<evidence type="ECO:0000256" key="2">
    <source>
        <dbReference type="ARBA" id="ARBA00022475"/>
    </source>
</evidence>
<keyword evidence="4 7" id="KW-1133">Transmembrane helix</keyword>
<dbReference type="GO" id="GO:0005886">
    <property type="term" value="C:plasma membrane"/>
    <property type="evidence" value="ECO:0007669"/>
    <property type="project" value="UniProtKB-SubCell"/>
</dbReference>
<dbReference type="AlphaFoldDB" id="A0A2N3PVL3"/>
<evidence type="ECO:0000256" key="1">
    <source>
        <dbReference type="ARBA" id="ARBA00004651"/>
    </source>
</evidence>
<keyword evidence="2" id="KW-1003">Cell membrane</keyword>
<dbReference type="RefSeq" id="WP_101250714.1">
    <property type="nucleotide sequence ID" value="NZ_PIUM01000011.1"/>
</dbReference>
<keyword evidence="5 7" id="KW-0472">Membrane</keyword>
<evidence type="ECO:0000313" key="10">
    <source>
        <dbReference type="Proteomes" id="UP000233293"/>
    </source>
</evidence>
<evidence type="ECO:0000256" key="3">
    <source>
        <dbReference type="ARBA" id="ARBA00022692"/>
    </source>
</evidence>
<name>A0A2N3PVL3_9PROT</name>
<keyword evidence="10" id="KW-1185">Reference proteome</keyword>
<gene>
    <name evidence="9" type="ORF">CWS72_11300</name>
</gene>
<dbReference type="Proteomes" id="UP000233293">
    <property type="component" value="Unassembled WGS sequence"/>
</dbReference>
<proteinExistence type="predicted"/>
<keyword evidence="3 7" id="KW-0812">Transmembrane</keyword>
<dbReference type="PANTHER" id="PTHR32309">
    <property type="entry name" value="TYROSINE-PROTEIN KINASE"/>
    <property type="match status" value="1"/>
</dbReference>
<feature type="domain" description="Polysaccharide chain length determinant N-terminal" evidence="8">
    <location>
        <begin position="20"/>
        <end position="113"/>
    </location>
</feature>
<evidence type="ECO:0000256" key="6">
    <source>
        <dbReference type="SAM" id="Coils"/>
    </source>
</evidence>
<evidence type="ECO:0000256" key="4">
    <source>
        <dbReference type="ARBA" id="ARBA00022989"/>
    </source>
</evidence>
<evidence type="ECO:0000256" key="7">
    <source>
        <dbReference type="SAM" id="Phobius"/>
    </source>
</evidence>
<evidence type="ECO:0000259" key="8">
    <source>
        <dbReference type="Pfam" id="PF02706"/>
    </source>
</evidence>
<protein>
    <recommendedName>
        <fullName evidence="8">Polysaccharide chain length determinant N-terminal domain-containing protein</fullName>
    </recommendedName>
</protein>
<reference evidence="10" key="1">
    <citation type="submission" date="2017-12" db="EMBL/GenBank/DDBJ databases">
        <title>Draft genome sequence of Telmatospirillum siberiense 26-4b1T, an acidotolerant peatland alphaproteobacterium potentially involved in sulfur cycling.</title>
        <authorList>
            <person name="Hausmann B."/>
            <person name="Pjevac P."/>
            <person name="Schreck K."/>
            <person name="Herbold C.W."/>
            <person name="Daims H."/>
            <person name="Wagner M."/>
            <person name="Pester M."/>
            <person name="Loy A."/>
        </authorList>
    </citation>
    <scope>NUCLEOTIDE SEQUENCE [LARGE SCALE GENOMIC DNA]</scope>
    <source>
        <strain evidence="10">26-4b1</strain>
    </source>
</reference>
<feature type="coiled-coil region" evidence="6">
    <location>
        <begin position="182"/>
        <end position="209"/>
    </location>
</feature>
<accession>A0A2N3PVL3</accession>
<dbReference type="InterPro" id="IPR050445">
    <property type="entry name" value="Bact_polysacc_biosynth/exp"/>
</dbReference>
<dbReference type="InterPro" id="IPR003856">
    <property type="entry name" value="LPS_length_determ_N"/>
</dbReference>
<dbReference type="GO" id="GO:0004713">
    <property type="term" value="F:protein tyrosine kinase activity"/>
    <property type="evidence" value="ECO:0007669"/>
    <property type="project" value="TreeGrafter"/>
</dbReference>
<dbReference type="PANTHER" id="PTHR32309:SF13">
    <property type="entry name" value="FERRIC ENTEROBACTIN TRANSPORT PROTEIN FEPE"/>
    <property type="match status" value="1"/>
</dbReference>
<evidence type="ECO:0000313" key="9">
    <source>
        <dbReference type="EMBL" id="PKU24428.1"/>
    </source>
</evidence>
<dbReference type="EMBL" id="PIUM01000011">
    <property type="protein sequence ID" value="PKU24428.1"/>
    <property type="molecule type" value="Genomic_DNA"/>
</dbReference>
<dbReference type="Pfam" id="PF02706">
    <property type="entry name" value="Wzz"/>
    <property type="match status" value="1"/>
</dbReference>
<keyword evidence="6" id="KW-0175">Coiled coil</keyword>
<organism evidence="9 10">
    <name type="scientific">Telmatospirillum siberiense</name>
    <dbReference type="NCBI Taxonomy" id="382514"/>
    <lineage>
        <taxon>Bacteria</taxon>
        <taxon>Pseudomonadati</taxon>
        <taxon>Pseudomonadota</taxon>
        <taxon>Alphaproteobacteria</taxon>
        <taxon>Rhodospirillales</taxon>
        <taxon>Rhodospirillaceae</taxon>
        <taxon>Telmatospirillum</taxon>
    </lineage>
</organism>
<feature type="transmembrane region" description="Helical" evidence="7">
    <location>
        <begin position="31"/>
        <end position="55"/>
    </location>
</feature>
<sequence>MTTQNNNKNTRKQNHTTAPQISTRDLFNVIFYYRGTALSIILIFLFTSIVIAFAMPPVYRAEARLLTLYAGYYDMQLNRSAGRAAPAFDPTQVVNVEAQILSSPELHRAIVKEEMDGQADTETLDQALQRFDRRFHLEKVDAANLIEISYADSDPNHAALVLEQLISQYFRQRSGVFMQGRVSFLIAQRDKVREQLDAANAQLIAFQRSHGVVNIDAQINSTVALQGLLLQRKLENDNTLIQDSRTLEALAKEAKKVPASIELFRDNTEAAHALDTMQLSLLQLKSRRADLAARYMAESPFVQQVDQQISDVDGAIGEQNSRLISAVRTGHNSYYDTVQDRVVRLNSDVAGETARKTTLEQQNKEIAETVQRLISTANQLRRMEIDRDLLVESFKTFSRQVEDARIEQNQMDTSSSTNVRIIQAPFPPTHRSNPPLLFVAAGLVAGILVAGLSVIVLSSLRETFLSPEEIERSLGLPVLSAPLSSEPAPTIISKLKESRIGPLLRARGRAEMPPGRHGDGPRKDDYGRMIMAINNSSATPSKLVLLLSFRDDDGLPAIVEDLVEELERRSTRSVLLLELAAGETPRDIAGSEAHRPNASGTEERPIVNGATDAIFEFTPVARRRIVVGRRRPNVVMPIGRQATELFDALRQNHDYVVIHAPAASHSFIGIETSLLADATILAIRAEATRKPVALMLKTQVQDAGGLIAGIAMTNRHSYIPDFVYRFL</sequence>
<comment type="subcellular location">
    <subcellularLocation>
        <location evidence="1">Cell membrane</location>
        <topology evidence="1">Multi-pass membrane protein</topology>
    </subcellularLocation>
</comment>
<evidence type="ECO:0000256" key="5">
    <source>
        <dbReference type="ARBA" id="ARBA00023136"/>
    </source>
</evidence>